<keyword evidence="3" id="KW-1185">Reference proteome</keyword>
<evidence type="ECO:0000256" key="2">
    <source>
        <dbReference type="SAM" id="SignalP"/>
    </source>
</evidence>
<keyword evidence="2" id="KW-0732">Signal</keyword>
<dbReference type="WBParaSite" id="PTRK_0000638100.1">
    <property type="protein sequence ID" value="PTRK_0000638100.1"/>
    <property type="gene ID" value="PTRK_0000638100"/>
</dbReference>
<feature type="chain" id="PRO_5005891774" evidence="2">
    <location>
        <begin position="20"/>
        <end position="275"/>
    </location>
</feature>
<feature type="signal peptide" evidence="2">
    <location>
        <begin position="1"/>
        <end position="19"/>
    </location>
</feature>
<reference evidence="4" key="1">
    <citation type="submission" date="2017-02" db="UniProtKB">
        <authorList>
            <consortium name="WormBaseParasite"/>
        </authorList>
    </citation>
    <scope>IDENTIFICATION</scope>
</reference>
<organism evidence="3 4">
    <name type="scientific">Parastrongyloides trichosuri</name>
    <name type="common">Possum-specific nematode worm</name>
    <dbReference type="NCBI Taxonomy" id="131310"/>
    <lineage>
        <taxon>Eukaryota</taxon>
        <taxon>Metazoa</taxon>
        <taxon>Ecdysozoa</taxon>
        <taxon>Nematoda</taxon>
        <taxon>Chromadorea</taxon>
        <taxon>Rhabditida</taxon>
        <taxon>Tylenchina</taxon>
        <taxon>Panagrolaimomorpha</taxon>
        <taxon>Strongyloidoidea</taxon>
        <taxon>Strongyloididae</taxon>
        <taxon>Parastrongyloides</taxon>
    </lineage>
</organism>
<keyword evidence="1" id="KW-1133">Transmembrane helix</keyword>
<dbReference type="AlphaFoldDB" id="A0A0N4ZF49"/>
<evidence type="ECO:0000313" key="3">
    <source>
        <dbReference type="Proteomes" id="UP000038045"/>
    </source>
</evidence>
<sequence length="275" mass="31818">MFKRAILLVLSLIYSQINGDKLTIKLCLAKQWTMSSESDGLSITFTEYENHRDTKITAYFFDKENEIEEKVVLEAPKKYIYNSEVGVDYTCFDKEHEFTVSGNKNFNYGLVILKHSSNKKLAYSVLDITHEMKNVVEPIKFIKLPFDGYVLTNGHYLVIDTRIGTERVLKASDGDDFNYKIYKTKILKQTSINKKSSDEEPSMGSHFLPLFFAVVVLTLILCLLICIICYCRQNSFKNRRFREATTIVEKEWFSKILTETIHTEDSNTEGVQTEN</sequence>
<proteinExistence type="predicted"/>
<keyword evidence="1" id="KW-0812">Transmembrane</keyword>
<keyword evidence="1" id="KW-0472">Membrane</keyword>
<name>A0A0N4ZF49_PARTI</name>
<dbReference type="Proteomes" id="UP000038045">
    <property type="component" value="Unplaced"/>
</dbReference>
<evidence type="ECO:0000256" key="1">
    <source>
        <dbReference type="SAM" id="Phobius"/>
    </source>
</evidence>
<evidence type="ECO:0000313" key="4">
    <source>
        <dbReference type="WBParaSite" id="PTRK_0000638100.1"/>
    </source>
</evidence>
<protein>
    <submittedName>
        <fullName evidence="4">Uncharacterized protein</fullName>
    </submittedName>
</protein>
<feature type="transmembrane region" description="Helical" evidence="1">
    <location>
        <begin position="207"/>
        <end position="231"/>
    </location>
</feature>
<accession>A0A0N4ZF49</accession>